<accession>A0A7K0J4I0</accession>
<dbReference type="AlphaFoldDB" id="A0A7K0J4I0"/>
<comment type="caution">
    <text evidence="1">The sequence shown here is derived from an EMBL/GenBank/DDBJ whole genome shotgun (WGS) entry which is preliminary data.</text>
</comment>
<gene>
    <name evidence="1" type="ORF">FYJ43_01870</name>
</gene>
<dbReference type="EMBL" id="VUMG01000001">
    <property type="protein sequence ID" value="MSS44823.1"/>
    <property type="molecule type" value="Genomic_DNA"/>
</dbReference>
<sequence>MAGTLLSGLIGLARLRNVASKKIKRPGGVSPYRQFQITAVWPSAPIDCTPVHVVEFSSPFGNASCAGTASVELFRRSGAPRQ</sequence>
<evidence type="ECO:0000313" key="2">
    <source>
        <dbReference type="Proteomes" id="UP000466104"/>
    </source>
</evidence>
<evidence type="ECO:0000313" key="1">
    <source>
        <dbReference type="EMBL" id="MSS44823.1"/>
    </source>
</evidence>
<keyword evidence="2" id="KW-1185">Reference proteome</keyword>
<reference evidence="1 2" key="1">
    <citation type="submission" date="2019-08" db="EMBL/GenBank/DDBJ databases">
        <title>In-depth cultivation of the pig gut microbiome towards novel bacterial diversity and tailored functional studies.</title>
        <authorList>
            <person name="Wylensek D."/>
            <person name="Hitch T.C.A."/>
            <person name="Clavel T."/>
        </authorList>
    </citation>
    <scope>NUCLEOTIDE SEQUENCE [LARGE SCALE GENOMIC DNA]</scope>
    <source>
        <strain evidence="1 2">WCA-380-WT-3A</strain>
    </source>
</reference>
<protein>
    <submittedName>
        <fullName evidence="1">Uncharacterized protein</fullName>
    </submittedName>
</protein>
<organism evidence="1 2">
    <name type="scientific">Cutibacterium porci</name>
    <dbReference type="NCBI Taxonomy" id="2605781"/>
    <lineage>
        <taxon>Bacteria</taxon>
        <taxon>Bacillati</taxon>
        <taxon>Actinomycetota</taxon>
        <taxon>Actinomycetes</taxon>
        <taxon>Propionibacteriales</taxon>
        <taxon>Propionibacteriaceae</taxon>
        <taxon>Cutibacterium</taxon>
    </lineage>
</organism>
<name>A0A7K0J4I0_9ACTN</name>
<dbReference type="Proteomes" id="UP000466104">
    <property type="component" value="Unassembled WGS sequence"/>
</dbReference>
<proteinExistence type="predicted"/>